<evidence type="ECO:0000259" key="12">
    <source>
        <dbReference type="Pfam" id="PF03816"/>
    </source>
</evidence>
<comment type="caution">
    <text evidence="13">The sequence shown here is derived from an EMBL/GenBank/DDBJ whole genome shotgun (WGS) entry which is preliminary data.</text>
</comment>
<evidence type="ECO:0000313" key="13">
    <source>
        <dbReference type="EMBL" id="MBB6443494.1"/>
    </source>
</evidence>
<dbReference type="Pfam" id="PF03816">
    <property type="entry name" value="LytR_cpsA_psr"/>
    <property type="match status" value="1"/>
</dbReference>
<dbReference type="AlphaFoldDB" id="A0A7X0HMG5"/>
<keyword evidence="9" id="KW-0804">Transcription</keyword>
<dbReference type="PANTHER" id="PTHR33392:SF8">
    <property type="entry name" value="REGULATORY PROTEIN MSRR"/>
    <property type="match status" value="1"/>
</dbReference>
<dbReference type="EMBL" id="JACHGK010000001">
    <property type="protein sequence ID" value="MBB6443494.1"/>
    <property type="molecule type" value="Genomic_DNA"/>
</dbReference>
<dbReference type="GO" id="GO:0071555">
    <property type="term" value="P:cell wall organization"/>
    <property type="evidence" value="ECO:0007669"/>
    <property type="project" value="UniProtKB-KW"/>
</dbReference>
<dbReference type="NCBIfam" id="TIGR00350">
    <property type="entry name" value="lytR_cpsA_psr"/>
    <property type="match status" value="1"/>
</dbReference>
<keyword evidence="4" id="KW-0812">Transmembrane</keyword>
<keyword evidence="3" id="KW-1003">Cell membrane</keyword>
<proteinExistence type="inferred from homology"/>
<gene>
    <name evidence="13" type="ORF">HNR53_000082</name>
</gene>
<dbReference type="GO" id="GO:0005886">
    <property type="term" value="C:plasma membrane"/>
    <property type="evidence" value="ECO:0007669"/>
    <property type="project" value="UniProtKB-SubCell"/>
</dbReference>
<evidence type="ECO:0000313" key="14">
    <source>
        <dbReference type="Proteomes" id="UP000531594"/>
    </source>
</evidence>
<dbReference type="InterPro" id="IPR050922">
    <property type="entry name" value="LytR/CpsA/Psr_CW_biosynth"/>
</dbReference>
<evidence type="ECO:0000256" key="6">
    <source>
        <dbReference type="ARBA" id="ARBA00022989"/>
    </source>
</evidence>
<dbReference type="RefSeq" id="WP_281391600.1">
    <property type="nucleotide sequence ID" value="NZ_JACHGK010000001.1"/>
</dbReference>
<evidence type="ECO:0000256" key="9">
    <source>
        <dbReference type="ARBA" id="ARBA00023163"/>
    </source>
</evidence>
<feature type="domain" description="Cell envelope-related transcriptional attenuator" evidence="12">
    <location>
        <begin position="90"/>
        <end position="234"/>
    </location>
</feature>
<evidence type="ECO:0000256" key="1">
    <source>
        <dbReference type="ARBA" id="ARBA00004401"/>
    </source>
</evidence>
<keyword evidence="7" id="KW-0805">Transcription regulation</keyword>
<keyword evidence="14" id="KW-1185">Reference proteome</keyword>
<reference evidence="13 14" key="1">
    <citation type="submission" date="2020-08" db="EMBL/GenBank/DDBJ databases">
        <title>Genomic Encyclopedia of Type Strains, Phase IV (KMG-IV): sequencing the most valuable type-strain genomes for metagenomic binning, comparative biology and taxonomic classification.</title>
        <authorList>
            <person name="Goeker M."/>
        </authorList>
    </citation>
    <scope>NUCLEOTIDE SEQUENCE [LARGE SCALE GENOMIC DNA]</scope>
    <source>
        <strain evidence="13 14">DSM 5391</strain>
    </source>
</reference>
<dbReference type="InterPro" id="IPR004474">
    <property type="entry name" value="LytR_CpsA_psr"/>
</dbReference>
<sequence>MYMRYEKYSEERKQRKRRRRRRRRIVLLFLLLLFAAVIYVYGQYQQGIAKSRDKANGGQQTYEFNGKQDRFGGTNILLIGSDTRGEESARSDTIMIAEYHPDKHSYKLISIMRDTYVDIPEYGKNRINAAFALGGPELLRQTIKENFALDTQYYAIVDFEGFVQLIDEAFPKGVKINVEKEMTEYINVPLKPGMQHLNGEELLGYVRFRHDAMGDFDRVKRQQKAMKEVADQFASLQTLSKLPKLIGVMKPFVNTNLDTSDIIYIGKDYLAKDNRDIATLRIPVDGEFEPQRISGIGEILRVDLEANSKAIEEFLKQ</sequence>
<protein>
    <recommendedName>
        <fullName evidence="11">Regulatory protein MsrR</fullName>
    </recommendedName>
</protein>
<name>A0A7X0HMG5_9BACI</name>
<comment type="subcellular location">
    <subcellularLocation>
        <location evidence="1">Cell membrane</location>
        <topology evidence="1">Single-pass type II membrane protein</topology>
    </subcellularLocation>
</comment>
<keyword evidence="8" id="KW-0472">Membrane</keyword>
<evidence type="ECO:0000256" key="3">
    <source>
        <dbReference type="ARBA" id="ARBA00022475"/>
    </source>
</evidence>
<dbReference type="Gene3D" id="3.40.630.190">
    <property type="entry name" value="LCP protein"/>
    <property type="match status" value="1"/>
</dbReference>
<comment type="function">
    <text evidence="10">Involved in SarA attenuation. Affects resistance to oxacillin and teicoplanin, as well as the synthesis of virulence factors.</text>
</comment>
<dbReference type="Proteomes" id="UP000531594">
    <property type="component" value="Unassembled WGS sequence"/>
</dbReference>
<evidence type="ECO:0000256" key="5">
    <source>
        <dbReference type="ARBA" id="ARBA00022968"/>
    </source>
</evidence>
<evidence type="ECO:0000256" key="4">
    <source>
        <dbReference type="ARBA" id="ARBA00022692"/>
    </source>
</evidence>
<dbReference type="PANTHER" id="PTHR33392">
    <property type="entry name" value="POLYISOPRENYL-TEICHOIC ACID--PEPTIDOGLYCAN TEICHOIC ACID TRANSFERASE TAGU"/>
    <property type="match status" value="1"/>
</dbReference>
<organism evidence="13 14">
    <name type="scientific">Bacillus benzoevorans</name>
    <dbReference type="NCBI Taxonomy" id="1456"/>
    <lineage>
        <taxon>Bacteria</taxon>
        <taxon>Bacillati</taxon>
        <taxon>Bacillota</taxon>
        <taxon>Bacilli</taxon>
        <taxon>Bacillales</taxon>
        <taxon>Bacillaceae</taxon>
        <taxon>Bacillus</taxon>
    </lineage>
</organism>
<comment type="similarity">
    <text evidence="2">Belongs to the LytR/CpsA/Psr (LCP) family.</text>
</comment>
<evidence type="ECO:0000256" key="2">
    <source>
        <dbReference type="ARBA" id="ARBA00006068"/>
    </source>
</evidence>
<accession>A0A7X0HMG5</accession>
<evidence type="ECO:0000256" key="8">
    <source>
        <dbReference type="ARBA" id="ARBA00023136"/>
    </source>
</evidence>
<evidence type="ECO:0000256" key="11">
    <source>
        <dbReference type="ARBA" id="ARBA00040752"/>
    </source>
</evidence>
<evidence type="ECO:0000256" key="10">
    <source>
        <dbReference type="ARBA" id="ARBA00037178"/>
    </source>
</evidence>
<evidence type="ECO:0000256" key="7">
    <source>
        <dbReference type="ARBA" id="ARBA00023015"/>
    </source>
</evidence>
<keyword evidence="5" id="KW-0735">Signal-anchor</keyword>
<keyword evidence="6" id="KW-1133">Transmembrane helix</keyword>